<evidence type="ECO:0008006" key="4">
    <source>
        <dbReference type="Google" id="ProtNLM"/>
    </source>
</evidence>
<protein>
    <recommendedName>
        <fullName evidence="4">DOMON domain-containing protein</fullName>
    </recommendedName>
</protein>
<keyword evidence="3" id="KW-1185">Reference proteome</keyword>
<sequence>MDPDRFKLWLPLLFLLIPINARIERYNTKMHISTNTTLCYVALDAYIAEARSNHFELNGCAKRAVYLCYETRSKDLTLGMPNNPCSEGQGVISFSHNGSHWIIGTNRFVAEGKPTNLTLKDDRTSFTGSLDAKLGKPNDDAVFFFQGSKESIKGPNAALREGVDESVMFLVASFRQNDHDPSCEPTFTFSNVLSEAEVVKRTVAQEAMDIKANALLEDQLRKFEKEHHGHQGYAPEDGPTPKSYSHLAFVLMIPFIVIYVI</sequence>
<keyword evidence="1" id="KW-0732">Signal</keyword>
<dbReference type="Proteomes" id="UP000298663">
    <property type="component" value="Unassembled WGS sequence"/>
</dbReference>
<reference evidence="2 3" key="1">
    <citation type="journal article" date="2015" name="Genome Biol.">
        <title>Comparative genomics of Steinernema reveals deeply conserved gene regulatory networks.</title>
        <authorList>
            <person name="Dillman A.R."/>
            <person name="Macchietto M."/>
            <person name="Porter C.F."/>
            <person name="Rogers A."/>
            <person name="Williams B."/>
            <person name="Antoshechkin I."/>
            <person name="Lee M.M."/>
            <person name="Goodwin Z."/>
            <person name="Lu X."/>
            <person name="Lewis E.E."/>
            <person name="Goodrich-Blair H."/>
            <person name="Stock S.P."/>
            <person name="Adams B.J."/>
            <person name="Sternberg P.W."/>
            <person name="Mortazavi A."/>
        </authorList>
    </citation>
    <scope>NUCLEOTIDE SEQUENCE [LARGE SCALE GENOMIC DNA]</scope>
    <source>
        <strain evidence="2 3">ALL</strain>
    </source>
</reference>
<proteinExistence type="predicted"/>
<feature type="signal peptide" evidence="1">
    <location>
        <begin position="1"/>
        <end position="21"/>
    </location>
</feature>
<organism evidence="2 3">
    <name type="scientific">Steinernema carpocapsae</name>
    <name type="common">Entomopathogenic nematode</name>
    <dbReference type="NCBI Taxonomy" id="34508"/>
    <lineage>
        <taxon>Eukaryota</taxon>
        <taxon>Metazoa</taxon>
        <taxon>Ecdysozoa</taxon>
        <taxon>Nematoda</taxon>
        <taxon>Chromadorea</taxon>
        <taxon>Rhabditida</taxon>
        <taxon>Tylenchina</taxon>
        <taxon>Panagrolaimomorpha</taxon>
        <taxon>Strongyloidoidea</taxon>
        <taxon>Steinernematidae</taxon>
        <taxon>Steinernema</taxon>
    </lineage>
</organism>
<name>A0A4U5M6G6_STECR</name>
<feature type="chain" id="PRO_5020238679" description="DOMON domain-containing protein" evidence="1">
    <location>
        <begin position="22"/>
        <end position="261"/>
    </location>
</feature>
<gene>
    <name evidence="2" type="ORF">L596_024987</name>
</gene>
<reference evidence="2 3" key="2">
    <citation type="journal article" date="2019" name="G3 (Bethesda)">
        <title>Hybrid Assembly of the Genome of the Entomopathogenic Nematode Steinernema carpocapsae Identifies the X-Chromosome.</title>
        <authorList>
            <person name="Serra L."/>
            <person name="Macchietto M."/>
            <person name="Macias-Munoz A."/>
            <person name="McGill C.J."/>
            <person name="Rodriguez I.M."/>
            <person name="Rodriguez B."/>
            <person name="Murad R."/>
            <person name="Mortazavi A."/>
        </authorList>
    </citation>
    <scope>NUCLEOTIDE SEQUENCE [LARGE SCALE GENOMIC DNA]</scope>
    <source>
        <strain evidence="2 3">ALL</strain>
    </source>
</reference>
<evidence type="ECO:0000256" key="1">
    <source>
        <dbReference type="SAM" id="SignalP"/>
    </source>
</evidence>
<dbReference type="AlphaFoldDB" id="A0A4U5M6G6"/>
<evidence type="ECO:0000313" key="2">
    <source>
        <dbReference type="EMBL" id="TKR64460.1"/>
    </source>
</evidence>
<dbReference type="EMBL" id="AZBU02000009">
    <property type="protein sequence ID" value="TKR64460.1"/>
    <property type="molecule type" value="Genomic_DNA"/>
</dbReference>
<evidence type="ECO:0000313" key="3">
    <source>
        <dbReference type="Proteomes" id="UP000298663"/>
    </source>
</evidence>
<comment type="caution">
    <text evidence="2">The sequence shown here is derived from an EMBL/GenBank/DDBJ whole genome shotgun (WGS) entry which is preliminary data.</text>
</comment>
<accession>A0A4U5M6G6</accession>